<dbReference type="Pfam" id="PF14432">
    <property type="entry name" value="DYW_deaminase"/>
    <property type="match status" value="1"/>
</dbReference>
<dbReference type="PANTHER" id="PTHR47926:SF500">
    <property type="entry name" value="REPEAT-CONTAINING PROTEIN, PUTATIVE-RELATED"/>
    <property type="match status" value="1"/>
</dbReference>
<dbReference type="FunFam" id="1.25.40.10:FF:002148">
    <property type="entry name" value="Pentatricopeptide repeat-containing protein At2g29760, chloroplastic"/>
    <property type="match status" value="1"/>
</dbReference>
<dbReference type="FunFam" id="1.25.40.10:FF:000475">
    <property type="entry name" value="Pentatricopeptide repeat-containing protein At5g40410, mitochondrial"/>
    <property type="match status" value="1"/>
</dbReference>
<keyword evidence="2" id="KW-0677">Repeat</keyword>
<proteinExistence type="inferred from homology"/>
<feature type="repeat" description="PPR" evidence="3">
    <location>
        <begin position="413"/>
        <end position="447"/>
    </location>
</feature>
<dbReference type="EMBL" id="JAGFBR010000019">
    <property type="protein sequence ID" value="KAH0448509.1"/>
    <property type="molecule type" value="Genomic_DNA"/>
</dbReference>
<keyword evidence="6" id="KW-1185">Reference proteome</keyword>
<name>A0AAV7FXE2_DENCH</name>
<dbReference type="InterPro" id="IPR046960">
    <property type="entry name" value="PPR_At4g14850-like_plant"/>
</dbReference>
<comment type="similarity">
    <text evidence="1">Belongs to the PPR family. PCMP-H subfamily.</text>
</comment>
<dbReference type="InterPro" id="IPR032867">
    <property type="entry name" value="DYW_dom"/>
</dbReference>
<dbReference type="GO" id="GO:0008270">
    <property type="term" value="F:zinc ion binding"/>
    <property type="evidence" value="ECO:0007669"/>
    <property type="project" value="InterPro"/>
</dbReference>
<evidence type="ECO:0000256" key="3">
    <source>
        <dbReference type="PROSITE-ProRule" id="PRU00708"/>
    </source>
</evidence>
<evidence type="ECO:0000259" key="4">
    <source>
        <dbReference type="Pfam" id="PF14432"/>
    </source>
</evidence>
<comment type="caution">
    <text evidence="5">The sequence shown here is derived from an EMBL/GenBank/DDBJ whole genome shotgun (WGS) entry which is preliminary data.</text>
</comment>
<gene>
    <name evidence="5" type="ORF">IEQ34_022309</name>
</gene>
<dbReference type="Proteomes" id="UP000775213">
    <property type="component" value="Unassembled WGS sequence"/>
</dbReference>
<dbReference type="Pfam" id="PF20430">
    <property type="entry name" value="Eplus_motif"/>
    <property type="match status" value="1"/>
</dbReference>
<dbReference type="GO" id="GO:0009451">
    <property type="term" value="P:RNA modification"/>
    <property type="evidence" value="ECO:0007669"/>
    <property type="project" value="InterPro"/>
</dbReference>
<feature type="repeat" description="PPR" evidence="3">
    <location>
        <begin position="273"/>
        <end position="307"/>
    </location>
</feature>
<dbReference type="Gene3D" id="1.25.40.10">
    <property type="entry name" value="Tetratricopeptide repeat domain"/>
    <property type="match status" value="4"/>
</dbReference>
<feature type="domain" description="DYW" evidence="4">
    <location>
        <begin position="628"/>
        <end position="718"/>
    </location>
</feature>
<feature type="repeat" description="PPR" evidence="3">
    <location>
        <begin position="101"/>
        <end position="135"/>
    </location>
</feature>
<sequence length="824" mass="90828">MLARLVDVDPAPVGRTGTASVRIGLTCRYAASQLHVGLTCLHPNVQSQLTANGMKNPVVLNCIIPTLPLSRFAPTKTFSSTPSAAAGTLAAHFARAVDRTSVSSWNSAIAELARDGDATSALRAFSSLRRLRLTPDRSSFPPALAAAADLEAHSSGRQLHLIAFNLGLHPDLFVASSLVHMYAKCRYPKDARKAFDESPNPNAVLWTAMISGYVSNNASHSAISMFRNFLAEEGPEEVDSAAAVSVLSACARLSEKLAVLGFHGLVLKIGLQDVGVWNTLVDAYAKSGHLGLARKVFDDMIDRDVVSWNSMIAVYAQIGLSAEALNLYSDMVRGGTVRHNAVTLSAVLLACAHAGALQIGKFIHDQLLSLIQVIRMGLEDNVYVGTSLVDMYCKCGRVDSARRAFNRLGDEKNIKSWSAMVAGYGMHGHGREAVNVFHEMISSGVKPNQITFVSVLASCSHAGLINEGRHWFKAMRKEFKIEPGVEHYGCIVDLLGRAGHLDEAYDLIKQMKMKPDCVVWGALLSSCKTHKNVELGEISAHKLFELDPKNCGYYVLLSNIYADAGRWKDVERMRALMKKRGLVKPPGYSLVELKGTVHCFLVGDRRHPMHEEIYKYLEELTARMMEAGYLPDTGSVLHDVDEEEKETALKVHSEKLAVVFAIISTPPGTTIRVIKNLRVCGDCHSAIKLIAKLVGREIILRDSHRFHHFRDGICSCIDESQENSVFQHCLQFGTESAYKRPFTSLTKVRDVANFVLGEQYFTIAEYCKFFFSLRRTAFSILLVLLQSPETLLSGNCAVVLAYYEISFFVPLFTSRKLWRLSPMA</sequence>
<dbReference type="InterPro" id="IPR011990">
    <property type="entry name" value="TPR-like_helical_dom_sf"/>
</dbReference>
<reference evidence="5 6" key="1">
    <citation type="journal article" date="2021" name="Hortic Res">
        <title>Chromosome-scale assembly of the Dendrobium chrysotoxum genome enhances the understanding of orchid evolution.</title>
        <authorList>
            <person name="Zhang Y."/>
            <person name="Zhang G.Q."/>
            <person name="Zhang D."/>
            <person name="Liu X.D."/>
            <person name="Xu X.Y."/>
            <person name="Sun W.H."/>
            <person name="Yu X."/>
            <person name="Zhu X."/>
            <person name="Wang Z.W."/>
            <person name="Zhao X."/>
            <person name="Zhong W.Y."/>
            <person name="Chen H."/>
            <person name="Yin W.L."/>
            <person name="Huang T."/>
            <person name="Niu S.C."/>
            <person name="Liu Z.J."/>
        </authorList>
    </citation>
    <scope>NUCLEOTIDE SEQUENCE [LARGE SCALE GENOMIC DNA]</scope>
    <source>
        <strain evidence="5">Lindl</strain>
    </source>
</reference>
<evidence type="ECO:0000313" key="5">
    <source>
        <dbReference type="EMBL" id="KAH0448509.1"/>
    </source>
</evidence>
<dbReference type="Pfam" id="PF01535">
    <property type="entry name" value="PPR"/>
    <property type="match status" value="3"/>
</dbReference>
<dbReference type="PANTHER" id="PTHR47926">
    <property type="entry name" value="PENTATRICOPEPTIDE REPEAT-CONTAINING PROTEIN"/>
    <property type="match status" value="1"/>
</dbReference>
<dbReference type="FunFam" id="1.25.40.10:FF:000344">
    <property type="entry name" value="Pentatricopeptide repeat-containing protein"/>
    <property type="match status" value="1"/>
</dbReference>
<dbReference type="NCBIfam" id="TIGR00756">
    <property type="entry name" value="PPR"/>
    <property type="match status" value="4"/>
</dbReference>
<dbReference type="Pfam" id="PF20431">
    <property type="entry name" value="E_motif"/>
    <property type="match status" value="1"/>
</dbReference>
<evidence type="ECO:0000256" key="2">
    <source>
        <dbReference type="ARBA" id="ARBA00022737"/>
    </source>
</evidence>
<dbReference type="AlphaFoldDB" id="A0AAV7FXE2"/>
<evidence type="ECO:0000256" key="1">
    <source>
        <dbReference type="ARBA" id="ARBA00006643"/>
    </source>
</evidence>
<dbReference type="PROSITE" id="PS51375">
    <property type="entry name" value="PPR"/>
    <property type="match status" value="3"/>
</dbReference>
<dbReference type="Pfam" id="PF13041">
    <property type="entry name" value="PPR_2"/>
    <property type="match status" value="2"/>
</dbReference>
<protein>
    <recommendedName>
        <fullName evidence="4">DYW domain-containing protein</fullName>
    </recommendedName>
</protein>
<organism evidence="5 6">
    <name type="scientific">Dendrobium chrysotoxum</name>
    <name type="common">Orchid</name>
    <dbReference type="NCBI Taxonomy" id="161865"/>
    <lineage>
        <taxon>Eukaryota</taxon>
        <taxon>Viridiplantae</taxon>
        <taxon>Streptophyta</taxon>
        <taxon>Embryophyta</taxon>
        <taxon>Tracheophyta</taxon>
        <taxon>Spermatophyta</taxon>
        <taxon>Magnoliopsida</taxon>
        <taxon>Liliopsida</taxon>
        <taxon>Asparagales</taxon>
        <taxon>Orchidaceae</taxon>
        <taxon>Epidendroideae</taxon>
        <taxon>Malaxideae</taxon>
        <taxon>Dendrobiinae</taxon>
        <taxon>Dendrobium</taxon>
    </lineage>
</organism>
<dbReference type="InterPro" id="IPR046849">
    <property type="entry name" value="E2_motif"/>
</dbReference>
<dbReference type="InterPro" id="IPR046848">
    <property type="entry name" value="E_motif"/>
</dbReference>
<dbReference type="GO" id="GO:0003723">
    <property type="term" value="F:RNA binding"/>
    <property type="evidence" value="ECO:0007669"/>
    <property type="project" value="InterPro"/>
</dbReference>
<dbReference type="InterPro" id="IPR002885">
    <property type="entry name" value="PPR_rpt"/>
</dbReference>
<evidence type="ECO:0000313" key="6">
    <source>
        <dbReference type="Proteomes" id="UP000775213"/>
    </source>
</evidence>
<accession>A0AAV7FXE2</accession>